<name>A0ABP3IZK6_9ACTN</name>
<organism evidence="1 2">
    <name type="scientific">Streptomyces luteireticuli</name>
    <dbReference type="NCBI Taxonomy" id="173858"/>
    <lineage>
        <taxon>Bacteria</taxon>
        <taxon>Bacillati</taxon>
        <taxon>Actinomycetota</taxon>
        <taxon>Actinomycetes</taxon>
        <taxon>Kitasatosporales</taxon>
        <taxon>Streptomycetaceae</taxon>
        <taxon>Streptomyces</taxon>
    </lineage>
</organism>
<gene>
    <name evidence="1" type="ORF">GCM10010357_64760</name>
</gene>
<accession>A0ABP3IZK6</accession>
<dbReference type="EMBL" id="BAAABX010000076">
    <property type="protein sequence ID" value="GAA0434289.1"/>
    <property type="molecule type" value="Genomic_DNA"/>
</dbReference>
<protein>
    <submittedName>
        <fullName evidence="1">Uncharacterized protein</fullName>
    </submittedName>
</protein>
<evidence type="ECO:0000313" key="1">
    <source>
        <dbReference type="EMBL" id="GAA0434289.1"/>
    </source>
</evidence>
<evidence type="ECO:0000313" key="2">
    <source>
        <dbReference type="Proteomes" id="UP001500879"/>
    </source>
</evidence>
<sequence>MAKLREELSDGLGRDAGGDVASLRKKQWILVREVDGRLTVIVLSPMATLAVGNLRFGRRGPGEA</sequence>
<keyword evidence="2" id="KW-1185">Reference proteome</keyword>
<reference evidence="2" key="1">
    <citation type="journal article" date="2019" name="Int. J. Syst. Evol. Microbiol.">
        <title>The Global Catalogue of Microorganisms (GCM) 10K type strain sequencing project: providing services to taxonomists for standard genome sequencing and annotation.</title>
        <authorList>
            <consortium name="The Broad Institute Genomics Platform"/>
            <consortium name="The Broad Institute Genome Sequencing Center for Infectious Disease"/>
            <person name="Wu L."/>
            <person name="Ma J."/>
        </authorList>
    </citation>
    <scope>NUCLEOTIDE SEQUENCE [LARGE SCALE GENOMIC DNA]</scope>
    <source>
        <strain evidence="2">JCM 4788</strain>
    </source>
</reference>
<dbReference type="Proteomes" id="UP001500879">
    <property type="component" value="Unassembled WGS sequence"/>
</dbReference>
<proteinExistence type="predicted"/>
<comment type="caution">
    <text evidence="1">The sequence shown here is derived from an EMBL/GenBank/DDBJ whole genome shotgun (WGS) entry which is preliminary data.</text>
</comment>